<gene>
    <name evidence="2" type="ORF">SAMN04488564_103109</name>
</gene>
<dbReference type="OrthoDB" id="236897at2"/>
<dbReference type="Pfam" id="PF01636">
    <property type="entry name" value="APH"/>
    <property type="match status" value="2"/>
</dbReference>
<dbReference type="SUPFAM" id="SSF56112">
    <property type="entry name" value="Protein kinase-like (PK-like)"/>
    <property type="match status" value="1"/>
</dbReference>
<dbReference type="Gene3D" id="3.90.1200.10">
    <property type="match status" value="1"/>
</dbReference>
<dbReference type="AlphaFoldDB" id="A0A1I6DV34"/>
<organism evidence="2 3">
    <name type="scientific">Lentzea waywayandensis</name>
    <dbReference type="NCBI Taxonomy" id="84724"/>
    <lineage>
        <taxon>Bacteria</taxon>
        <taxon>Bacillati</taxon>
        <taxon>Actinomycetota</taxon>
        <taxon>Actinomycetes</taxon>
        <taxon>Pseudonocardiales</taxon>
        <taxon>Pseudonocardiaceae</taxon>
        <taxon>Lentzea</taxon>
    </lineage>
</organism>
<evidence type="ECO:0000259" key="1">
    <source>
        <dbReference type="Pfam" id="PF01636"/>
    </source>
</evidence>
<name>A0A1I6DV34_9PSEU</name>
<sequence>MDGELLTGGGLNQVFRVGDAVRRPAGPWAPRVHDLLRRLAPLGIAPVPLGLDAEHELLSYLPGDVGHVPPSSDATLIESAVLLRRLHDATAPLVGELNGWQFAAREPVEVVLHGDFAPYNIVFADGRPTGVFDWDGAHPGPRWWDVSWAIIQFVLALPDDRERRTRLFCEAYGIEYDREHVLIRLDDMIQTIREHPAFVLQRAEGHVDYYLGLVGLVCVGTCRPIGLNVILWTRSHRNPGRAGSPAARSRASRR</sequence>
<proteinExistence type="predicted"/>
<dbReference type="Proteomes" id="UP000198583">
    <property type="component" value="Unassembled WGS sequence"/>
</dbReference>
<dbReference type="GO" id="GO:0016740">
    <property type="term" value="F:transferase activity"/>
    <property type="evidence" value="ECO:0007669"/>
    <property type="project" value="UniProtKB-KW"/>
</dbReference>
<keyword evidence="2" id="KW-0808">Transferase</keyword>
<feature type="domain" description="Aminoglycoside phosphotransferase" evidence="1">
    <location>
        <begin position="4"/>
        <end position="96"/>
    </location>
</feature>
<keyword evidence="3" id="KW-1185">Reference proteome</keyword>
<dbReference type="RefSeq" id="WP_143138603.1">
    <property type="nucleotide sequence ID" value="NZ_FOYL01000003.1"/>
</dbReference>
<dbReference type="STRING" id="84724.SAMN04488564_103109"/>
<reference evidence="3" key="1">
    <citation type="submission" date="2016-10" db="EMBL/GenBank/DDBJ databases">
        <authorList>
            <person name="Varghese N."/>
            <person name="Submissions S."/>
        </authorList>
    </citation>
    <scope>NUCLEOTIDE SEQUENCE [LARGE SCALE GENOMIC DNA]</scope>
    <source>
        <strain evidence="3">DSM 44232</strain>
    </source>
</reference>
<protein>
    <submittedName>
        <fullName evidence="2">Phosphotransferase enzyme family protein</fullName>
    </submittedName>
</protein>
<accession>A0A1I6DV34</accession>
<dbReference type="InterPro" id="IPR011009">
    <property type="entry name" value="Kinase-like_dom_sf"/>
</dbReference>
<evidence type="ECO:0000313" key="2">
    <source>
        <dbReference type="EMBL" id="SFR09305.1"/>
    </source>
</evidence>
<dbReference type="InterPro" id="IPR002575">
    <property type="entry name" value="Aminoglycoside_PTrfase"/>
</dbReference>
<evidence type="ECO:0000313" key="3">
    <source>
        <dbReference type="Proteomes" id="UP000198583"/>
    </source>
</evidence>
<feature type="domain" description="Aminoglycoside phosphotransferase" evidence="1">
    <location>
        <begin position="105"/>
        <end position="176"/>
    </location>
</feature>
<dbReference type="EMBL" id="FOYL01000003">
    <property type="protein sequence ID" value="SFR09305.1"/>
    <property type="molecule type" value="Genomic_DNA"/>
</dbReference>